<organism evidence="7 8">
    <name type="scientific">Asticcacaulis benevestitus DSM 16100 = ATCC BAA-896</name>
    <dbReference type="NCBI Taxonomy" id="1121022"/>
    <lineage>
        <taxon>Bacteria</taxon>
        <taxon>Pseudomonadati</taxon>
        <taxon>Pseudomonadota</taxon>
        <taxon>Alphaproteobacteria</taxon>
        <taxon>Caulobacterales</taxon>
        <taxon>Caulobacteraceae</taxon>
        <taxon>Asticcacaulis</taxon>
    </lineage>
</organism>
<dbReference type="Gene3D" id="1.20.1260.10">
    <property type="match status" value="1"/>
</dbReference>
<evidence type="ECO:0000256" key="5">
    <source>
        <dbReference type="SAM" id="MobiDB-lite"/>
    </source>
</evidence>
<dbReference type="Gene3D" id="3.30.70.20">
    <property type="match status" value="1"/>
</dbReference>
<dbReference type="Proteomes" id="UP000017837">
    <property type="component" value="Unassembled WGS sequence"/>
</dbReference>
<keyword evidence="2" id="KW-0479">Metal-binding</keyword>
<dbReference type="GO" id="GO:0051537">
    <property type="term" value="F:2 iron, 2 sulfur cluster binding"/>
    <property type="evidence" value="ECO:0007669"/>
    <property type="project" value="UniProtKB-KW"/>
</dbReference>
<sequence length="675" mass="72872">MPADTSFSETPIDIRTREELIFLLAEAAEIEHNLMCCYLFAAFSMKTEADGLTPEQARIVAGWRRDIISIAVEEMSHLALVANITIAVGGAPHFSRPNFPISAGYHPSGVVVELHPFNKSTLDHFIYLERPEGNDRPDGAAFAQKAQPYDRNMGADKLMPNGQDYATVGHLYRGIRQALESLSARLGESHLFIGDMSLQVGPDLTPLPGLTVVKCLKTALAACDTIVSQGEGADGDNARSHYNRFLGMCEAYHKMEAADPGFAPARPVASNPVMRRGPDRGNLWVDAPEAAAVMDLANAIYNVMLRALSQGFADHDPVRKRAFIDVSIDGMYALTPVAEHLTRLKASTTVPDVTAGMSFATLRDVTPLPHGKAALAFIAERLEELATGIPRALSGELAEGTQKRLSTLARKLRDIHIPEPKKESVMAEPRVTGDPQTTPDSASAASTPNPPSGAAENHGQTPPIERAEGKDVIIEFEAKRCIHARFCVLQQPGVFKANVVGEWIMPDDADCADNLVATAQNCPSGAIQYTRKDGRPQELAPLVNLVQVRENGPNAFRGQLTLNGEPIGYRATLCRCGRSKNKPFCDGAHKEGDDPFQATGEPETGDVTALEVRNGEISINPQKNGPLRLSGNVEILSGTGRTIRKAQALQLCRCGHSGNKPYCDGSHARVGFVSE</sequence>
<evidence type="ECO:0000256" key="3">
    <source>
        <dbReference type="ARBA" id="ARBA00023004"/>
    </source>
</evidence>
<dbReference type="InterPro" id="IPR012347">
    <property type="entry name" value="Ferritin-like"/>
</dbReference>
<dbReference type="PANTHER" id="PTHR46491:SF3">
    <property type="entry name" value="CDGSH IRON-SULFUR DOMAIN-CONTAINING PROTEIN 3, MITOCHONDRIAL"/>
    <property type="match status" value="1"/>
</dbReference>
<proteinExistence type="predicted"/>
<gene>
    <name evidence="7" type="ORF">ABENE_03665</name>
</gene>
<dbReference type="InterPro" id="IPR042216">
    <property type="entry name" value="MitoNEET_CISD"/>
</dbReference>
<keyword evidence="4" id="KW-0411">Iron-sulfur</keyword>
<dbReference type="eggNOG" id="COG1633">
    <property type="taxonomic scope" value="Bacteria"/>
</dbReference>
<evidence type="ECO:0000256" key="2">
    <source>
        <dbReference type="ARBA" id="ARBA00022723"/>
    </source>
</evidence>
<evidence type="ECO:0000313" key="8">
    <source>
        <dbReference type="Proteomes" id="UP000017837"/>
    </source>
</evidence>
<dbReference type="GO" id="GO:0046872">
    <property type="term" value="F:metal ion binding"/>
    <property type="evidence" value="ECO:0007669"/>
    <property type="project" value="UniProtKB-KW"/>
</dbReference>
<evidence type="ECO:0000313" key="7">
    <source>
        <dbReference type="EMBL" id="ESQ93793.1"/>
    </source>
</evidence>
<keyword evidence="8" id="KW-1185">Reference proteome</keyword>
<evidence type="ECO:0000256" key="1">
    <source>
        <dbReference type="ARBA" id="ARBA00022714"/>
    </source>
</evidence>
<dbReference type="EMBL" id="AWGB01000006">
    <property type="protein sequence ID" value="ESQ93793.1"/>
    <property type="molecule type" value="Genomic_DNA"/>
</dbReference>
<comment type="caution">
    <text evidence="7">The sequence shown here is derived from an EMBL/GenBank/DDBJ whole genome shotgun (WGS) entry which is preliminary data.</text>
</comment>
<dbReference type="Pfam" id="PF12902">
    <property type="entry name" value="Ferritin-like"/>
    <property type="match status" value="1"/>
</dbReference>
<keyword evidence="3" id="KW-0408">Iron</keyword>
<evidence type="ECO:0000259" key="6">
    <source>
        <dbReference type="SMART" id="SM00704"/>
    </source>
</evidence>
<dbReference type="STRING" id="1121022.GCA_000376105_00040"/>
<name>V4RRI3_9CAUL</name>
<feature type="region of interest" description="Disordered" evidence="5">
    <location>
        <begin position="416"/>
        <end position="466"/>
    </location>
</feature>
<feature type="compositionally biased region" description="Basic and acidic residues" evidence="5">
    <location>
        <begin position="416"/>
        <end position="425"/>
    </location>
</feature>
<dbReference type="PATRIC" id="fig|1121022.4.peg.723"/>
<dbReference type="eggNOG" id="COG3592">
    <property type="taxonomic scope" value="Bacteria"/>
</dbReference>
<dbReference type="Pfam" id="PF09360">
    <property type="entry name" value="zf-CDGSH"/>
    <property type="match status" value="2"/>
</dbReference>
<dbReference type="InterPro" id="IPR010693">
    <property type="entry name" value="Divergent_4Fe-4S_mono-cluster"/>
</dbReference>
<dbReference type="Pfam" id="PF06902">
    <property type="entry name" value="Fer4_19"/>
    <property type="match status" value="1"/>
</dbReference>
<feature type="domain" description="Iron-binding zinc finger CDGSH type" evidence="6">
    <location>
        <begin position="636"/>
        <end position="673"/>
    </location>
</feature>
<dbReference type="InterPro" id="IPR026820">
    <property type="entry name" value="VioB/RebD_dom"/>
</dbReference>
<dbReference type="SMART" id="SM00704">
    <property type="entry name" value="ZnF_CDGSH"/>
    <property type="match status" value="2"/>
</dbReference>
<dbReference type="Gene3D" id="3.40.5.90">
    <property type="entry name" value="CDGSH iron-sulfur domain, mitoNEET-type"/>
    <property type="match status" value="2"/>
</dbReference>
<dbReference type="OrthoDB" id="9795032at2"/>
<feature type="compositionally biased region" description="Low complexity" evidence="5">
    <location>
        <begin position="435"/>
        <end position="455"/>
    </location>
</feature>
<dbReference type="InterPro" id="IPR018967">
    <property type="entry name" value="FeS-contain_CDGSH-typ"/>
</dbReference>
<reference evidence="7 8" key="1">
    <citation type="journal article" date="2014" name="Nature">
        <title>Sequential evolution of bacterial morphology by co-option of a developmental regulator.</title>
        <authorList>
            <person name="Jiang C."/>
            <person name="Brown P.J."/>
            <person name="Ducret A."/>
            <person name="Brun Y.V."/>
        </authorList>
    </citation>
    <scope>NUCLEOTIDE SEQUENCE [LARGE SCALE GENOMIC DNA]</scope>
    <source>
        <strain evidence="7 8">DSM 16100</strain>
    </source>
</reference>
<feature type="domain" description="Iron-binding zinc finger CDGSH type" evidence="6">
    <location>
        <begin position="551"/>
        <end position="595"/>
    </location>
</feature>
<dbReference type="GO" id="GO:0005737">
    <property type="term" value="C:cytoplasm"/>
    <property type="evidence" value="ECO:0007669"/>
    <property type="project" value="UniProtKB-ARBA"/>
</dbReference>
<dbReference type="eggNOG" id="COG3369">
    <property type="taxonomic scope" value="Bacteria"/>
</dbReference>
<dbReference type="AlphaFoldDB" id="V4RRI3"/>
<dbReference type="RefSeq" id="WP_018079727.1">
    <property type="nucleotide sequence ID" value="NZ_AQWM01000001.1"/>
</dbReference>
<dbReference type="PANTHER" id="PTHR46491">
    <property type="entry name" value="CDGSH IRON SULFUR DOMAIN PROTEIN HOMOLOG"/>
    <property type="match status" value="1"/>
</dbReference>
<protein>
    <recommendedName>
        <fullName evidence="6">Iron-binding zinc finger CDGSH type domain-containing protein</fullName>
    </recommendedName>
</protein>
<keyword evidence="1" id="KW-0001">2Fe-2S</keyword>
<dbReference type="InterPro" id="IPR052950">
    <property type="entry name" value="CISD"/>
</dbReference>
<accession>V4RRI3</accession>
<evidence type="ECO:0000256" key="4">
    <source>
        <dbReference type="ARBA" id="ARBA00023014"/>
    </source>
</evidence>